<evidence type="ECO:0000313" key="2">
    <source>
        <dbReference type="EMBL" id="RVW28047.1"/>
    </source>
</evidence>
<evidence type="ECO:0000256" key="1">
    <source>
        <dbReference type="SAM" id="MobiDB-lite"/>
    </source>
</evidence>
<comment type="caution">
    <text evidence="2">The sequence shown here is derived from an EMBL/GenBank/DDBJ whole genome shotgun (WGS) entry which is preliminary data.</text>
</comment>
<sequence length="354" mass="39909">MDDGKSSLPQSLTAACRIMMALPPSKHHHDKLKSLPTIKKDKAPGTIKRPSHNKRRHLLQVKERKHHLQLRRRVRQAVTVVLVTPALNIGPVCGNQSIGKDLEANDKCKPCSKKQGGLEKKNDVLRIQVSSSGPPHDQRWRDQGANSRLNLGAAYPETTGVAPDMRNEWPCERPLPTYHAPQDESSNSTRLSSKRQRDKRPQLSDAMRARLGPQTPGKERPPTVATWETYPNPSVAPTIRAIPHIKHDLFDHIMHYRQLMTLDIGNDVLLCKVVLQVEVYNMEVVLQIFKRSICPGTPFFDLLAKKPPTTMDDLFRRATQYSMLEDDVRVATQQILVTGQPARNDAEMSSKPPN</sequence>
<accession>A0A438CXW6</accession>
<gene>
    <name evidence="2" type="ORF">CK203_097958</name>
</gene>
<protein>
    <submittedName>
        <fullName evidence="2">Uncharacterized protein</fullName>
    </submittedName>
</protein>
<dbReference type="PROSITE" id="PS51257">
    <property type="entry name" value="PROKAR_LIPOPROTEIN"/>
    <property type="match status" value="1"/>
</dbReference>
<proteinExistence type="predicted"/>
<evidence type="ECO:0000313" key="3">
    <source>
        <dbReference type="Proteomes" id="UP000288805"/>
    </source>
</evidence>
<dbReference type="EMBL" id="QGNW01001920">
    <property type="protein sequence ID" value="RVW28047.1"/>
    <property type="molecule type" value="Genomic_DNA"/>
</dbReference>
<dbReference type="AlphaFoldDB" id="A0A438CXW6"/>
<feature type="region of interest" description="Disordered" evidence="1">
    <location>
        <begin position="153"/>
        <end position="229"/>
    </location>
</feature>
<organism evidence="2 3">
    <name type="scientific">Vitis vinifera</name>
    <name type="common">Grape</name>
    <dbReference type="NCBI Taxonomy" id="29760"/>
    <lineage>
        <taxon>Eukaryota</taxon>
        <taxon>Viridiplantae</taxon>
        <taxon>Streptophyta</taxon>
        <taxon>Embryophyta</taxon>
        <taxon>Tracheophyta</taxon>
        <taxon>Spermatophyta</taxon>
        <taxon>Magnoliopsida</taxon>
        <taxon>eudicotyledons</taxon>
        <taxon>Gunneridae</taxon>
        <taxon>Pentapetalae</taxon>
        <taxon>rosids</taxon>
        <taxon>Vitales</taxon>
        <taxon>Vitaceae</taxon>
        <taxon>Viteae</taxon>
        <taxon>Vitis</taxon>
    </lineage>
</organism>
<name>A0A438CXW6_VITVI</name>
<reference evidence="2 3" key="1">
    <citation type="journal article" date="2018" name="PLoS Genet.">
        <title>Population sequencing reveals clonal diversity and ancestral inbreeding in the grapevine cultivar Chardonnay.</title>
        <authorList>
            <person name="Roach M.J."/>
            <person name="Johnson D.L."/>
            <person name="Bohlmann J."/>
            <person name="van Vuuren H.J."/>
            <person name="Jones S.J."/>
            <person name="Pretorius I.S."/>
            <person name="Schmidt S.A."/>
            <person name="Borneman A.R."/>
        </authorList>
    </citation>
    <scope>NUCLEOTIDE SEQUENCE [LARGE SCALE GENOMIC DNA]</scope>
    <source>
        <strain evidence="3">cv. Chardonnay</strain>
        <tissue evidence="2">Leaf</tissue>
    </source>
</reference>
<dbReference type="Proteomes" id="UP000288805">
    <property type="component" value="Unassembled WGS sequence"/>
</dbReference>